<feature type="transmembrane region" description="Helical" evidence="1">
    <location>
        <begin position="26"/>
        <end position="44"/>
    </location>
</feature>
<gene>
    <name evidence="2" type="ORF">EZS28_029178</name>
</gene>
<dbReference type="Proteomes" id="UP000324800">
    <property type="component" value="Unassembled WGS sequence"/>
</dbReference>
<proteinExistence type="predicted"/>
<accession>A0A5J4UZU9</accession>
<keyword evidence="1" id="KW-0812">Transmembrane</keyword>
<dbReference type="EMBL" id="SNRW01011336">
    <property type="protein sequence ID" value="KAA6375295.1"/>
    <property type="molecule type" value="Genomic_DNA"/>
</dbReference>
<reference evidence="2 3" key="1">
    <citation type="submission" date="2019-03" db="EMBL/GenBank/DDBJ databases">
        <title>Single cell metagenomics reveals metabolic interactions within the superorganism composed of flagellate Streblomastix strix and complex community of Bacteroidetes bacteria on its surface.</title>
        <authorList>
            <person name="Treitli S.C."/>
            <person name="Kolisko M."/>
            <person name="Husnik F."/>
            <person name="Keeling P."/>
            <person name="Hampl V."/>
        </authorList>
    </citation>
    <scope>NUCLEOTIDE SEQUENCE [LARGE SCALE GENOMIC DNA]</scope>
    <source>
        <strain evidence="2">ST1C</strain>
    </source>
</reference>
<evidence type="ECO:0000313" key="3">
    <source>
        <dbReference type="Proteomes" id="UP000324800"/>
    </source>
</evidence>
<organism evidence="2 3">
    <name type="scientific">Streblomastix strix</name>
    <dbReference type="NCBI Taxonomy" id="222440"/>
    <lineage>
        <taxon>Eukaryota</taxon>
        <taxon>Metamonada</taxon>
        <taxon>Preaxostyla</taxon>
        <taxon>Oxymonadida</taxon>
        <taxon>Streblomastigidae</taxon>
        <taxon>Streblomastix</taxon>
    </lineage>
</organism>
<keyword evidence="1" id="KW-0472">Membrane</keyword>
<evidence type="ECO:0000256" key="1">
    <source>
        <dbReference type="SAM" id="Phobius"/>
    </source>
</evidence>
<evidence type="ECO:0000313" key="2">
    <source>
        <dbReference type="EMBL" id="KAA6375295.1"/>
    </source>
</evidence>
<keyword evidence="1" id="KW-1133">Transmembrane helix</keyword>
<dbReference type="AlphaFoldDB" id="A0A5J4UZU9"/>
<sequence length="187" mass="21616">MFFVAAPARGGAPTLVLVKKPDRVNIIDVILLSILMTLAVNWVHVFRMNFFQLFLSGTILGVVLIRQGLRLMRVFEEKIVFTESGLCAWKKQILFSYQYGSLNWKDVSEVFIHEAIWKNEILFYVGLRTRNSGAVFRIFQHVRCQLPNLICAFRLLQHEFTQFQLKNGSVTSKLSAVENEEDEENMN</sequence>
<protein>
    <submittedName>
        <fullName evidence="2">Uncharacterized protein</fullName>
    </submittedName>
</protein>
<comment type="caution">
    <text evidence="2">The sequence shown here is derived from an EMBL/GenBank/DDBJ whole genome shotgun (WGS) entry which is preliminary data.</text>
</comment>
<name>A0A5J4UZU9_9EUKA</name>
<feature type="transmembrane region" description="Helical" evidence="1">
    <location>
        <begin position="50"/>
        <end position="69"/>
    </location>
</feature>